<dbReference type="EMBL" id="JAJHUN010000001">
    <property type="protein sequence ID" value="KAJ4165519.1"/>
    <property type="molecule type" value="Genomic_DNA"/>
</dbReference>
<comment type="caution">
    <text evidence="2">The sequence shown here is derived from an EMBL/GenBank/DDBJ whole genome shotgun (WGS) entry which is preliminary data.</text>
</comment>
<dbReference type="Proteomes" id="UP001144673">
    <property type="component" value="Chromosome 1"/>
</dbReference>
<feature type="region of interest" description="Disordered" evidence="1">
    <location>
        <begin position="43"/>
        <end position="76"/>
    </location>
</feature>
<dbReference type="GeneID" id="80894308"/>
<accession>A0A9W8UTW3</accession>
<name>A0A9W8UTW3_AKAMU</name>
<dbReference type="AlphaFoldDB" id="A0A9W8UTW3"/>
<feature type="region of interest" description="Disordered" evidence="1">
    <location>
        <begin position="1"/>
        <end position="25"/>
    </location>
</feature>
<gene>
    <name evidence="2" type="ORF">LMH87_007149</name>
</gene>
<feature type="region of interest" description="Disordered" evidence="1">
    <location>
        <begin position="471"/>
        <end position="504"/>
    </location>
</feature>
<dbReference type="KEGG" id="amus:LMH87_007149"/>
<dbReference type="RefSeq" id="XP_056060434.1">
    <property type="nucleotide sequence ID" value="XM_056192190.1"/>
</dbReference>
<feature type="compositionally biased region" description="Low complexity" evidence="1">
    <location>
        <begin position="482"/>
        <end position="498"/>
    </location>
</feature>
<keyword evidence="3" id="KW-1185">Reference proteome</keyword>
<feature type="compositionally biased region" description="Basic and acidic residues" evidence="1">
    <location>
        <begin position="1"/>
        <end position="11"/>
    </location>
</feature>
<evidence type="ECO:0000313" key="3">
    <source>
        <dbReference type="Proteomes" id="UP001144673"/>
    </source>
</evidence>
<organism evidence="2 3">
    <name type="scientific">Akanthomyces muscarius</name>
    <name type="common">Entomopathogenic fungus</name>
    <name type="synonym">Lecanicillium muscarium</name>
    <dbReference type="NCBI Taxonomy" id="2231603"/>
    <lineage>
        <taxon>Eukaryota</taxon>
        <taxon>Fungi</taxon>
        <taxon>Dikarya</taxon>
        <taxon>Ascomycota</taxon>
        <taxon>Pezizomycotina</taxon>
        <taxon>Sordariomycetes</taxon>
        <taxon>Hypocreomycetidae</taxon>
        <taxon>Hypocreales</taxon>
        <taxon>Cordycipitaceae</taxon>
        <taxon>Akanthomyces</taxon>
    </lineage>
</organism>
<sequence length="504" mass="55929">MDPTADFERTDVGAGQDPAGNLPAEDAGLSEMTLVVRLNNATSLAPTAPDPQTVVNDTPAANPAPEATGEQTASSDTVAASNIHGNVNDAAREFEVLEEPADAHETLISLMTFGVLMHSRTNDLHYLVMMKKEVERYAQASGLDIEVPDNEADHILNILFRGQDPWLREEANGEARRLKKYWPEVESAGLTGEALRRLSRQLRDPEFTHYCDARMRRQIVVEWCIRYQDRSSSSIEEMKKLLLKVWKSCQAQRQCIGPAKVDWAPYDGKMAHIVQKINNTSDPDCERNFYMGMLRTSIYKKEINLKALQAANSKTLLQNDFGIGPSRRLDDITQPLEDFSRLVDANEARVKGRELYVCGKYSGALPVHAAISCFQSSINLDKIFLRDLEQRAADSEAINEAEANEDAAAIGQESFAEMETEEEPAAVVGADESTYYNAATSMLTEDSDCASEGESYILTDDEEARAELEWLPESDEEMQCGDNSSDYSDNSDCSTTSSVEEMSE</sequence>
<evidence type="ECO:0000256" key="1">
    <source>
        <dbReference type="SAM" id="MobiDB-lite"/>
    </source>
</evidence>
<protein>
    <submittedName>
        <fullName evidence="2">Uncharacterized protein</fullName>
    </submittedName>
</protein>
<evidence type="ECO:0000313" key="2">
    <source>
        <dbReference type="EMBL" id="KAJ4165519.1"/>
    </source>
</evidence>
<proteinExistence type="predicted"/>
<reference evidence="2" key="1">
    <citation type="journal article" date="2023" name="Access Microbiol">
        <title>De-novo genome assembly for Akanthomyces muscarius, a biocontrol agent of insect agricultural pests.</title>
        <authorList>
            <person name="Erdos Z."/>
            <person name="Studholme D.J."/>
            <person name="Raymond B."/>
            <person name="Sharma M."/>
        </authorList>
    </citation>
    <scope>NUCLEOTIDE SEQUENCE</scope>
    <source>
        <strain evidence="2">Ve6</strain>
    </source>
</reference>